<name>A0ACC1DF96_9NEOP</name>
<organism evidence="1 2">
    <name type="scientific">Dendrolimus kikuchii</name>
    <dbReference type="NCBI Taxonomy" id="765133"/>
    <lineage>
        <taxon>Eukaryota</taxon>
        <taxon>Metazoa</taxon>
        <taxon>Ecdysozoa</taxon>
        <taxon>Arthropoda</taxon>
        <taxon>Hexapoda</taxon>
        <taxon>Insecta</taxon>
        <taxon>Pterygota</taxon>
        <taxon>Neoptera</taxon>
        <taxon>Endopterygota</taxon>
        <taxon>Lepidoptera</taxon>
        <taxon>Glossata</taxon>
        <taxon>Ditrysia</taxon>
        <taxon>Bombycoidea</taxon>
        <taxon>Lasiocampidae</taxon>
        <taxon>Dendrolimus</taxon>
    </lineage>
</organism>
<reference evidence="1 2" key="1">
    <citation type="journal article" date="2021" name="Front. Genet.">
        <title>Chromosome-Level Genome Assembly Reveals Significant Gene Expansion in the Toll and IMD Signaling Pathways of Dendrolimus kikuchii.</title>
        <authorList>
            <person name="Zhou J."/>
            <person name="Wu P."/>
            <person name="Xiong Z."/>
            <person name="Liu N."/>
            <person name="Zhao N."/>
            <person name="Ji M."/>
            <person name="Qiu Y."/>
            <person name="Yang B."/>
        </authorList>
    </citation>
    <scope>NUCLEOTIDE SEQUENCE [LARGE SCALE GENOMIC DNA]</scope>
    <source>
        <strain evidence="1">Ann1</strain>
    </source>
</reference>
<protein>
    <submittedName>
        <fullName evidence="1">Uncharacterized protein</fullName>
    </submittedName>
</protein>
<keyword evidence="2" id="KW-1185">Reference proteome</keyword>
<comment type="caution">
    <text evidence="1">The sequence shown here is derived from an EMBL/GenBank/DDBJ whole genome shotgun (WGS) entry which is preliminary data.</text>
</comment>
<evidence type="ECO:0000313" key="1">
    <source>
        <dbReference type="EMBL" id="KAJ0182308.1"/>
    </source>
</evidence>
<dbReference type="Proteomes" id="UP000824533">
    <property type="component" value="Linkage Group LG03"/>
</dbReference>
<accession>A0ACC1DF96</accession>
<evidence type="ECO:0000313" key="2">
    <source>
        <dbReference type="Proteomes" id="UP000824533"/>
    </source>
</evidence>
<proteinExistence type="predicted"/>
<dbReference type="EMBL" id="CM034389">
    <property type="protein sequence ID" value="KAJ0182308.1"/>
    <property type="molecule type" value="Genomic_DNA"/>
</dbReference>
<sequence length="292" mass="33642">MVVGYLEKQSPNSRTRTGTGSFPNSVVFPGGVSEPADNADSWTKHFASFGYNQCDFESFHHPNSVVTPIFQNNPVQRYDFITDADTKYWREKLVKNPEELLNLCKEYSCYPDIWSLHFWSNWLTPSHLPKRFNTAFFVAALETKPNIRTNSEVAKFEWSSPLDILSKTDIVLYPPQAYEFYRLSHIPELDKLIAFAKEKSWYGGGFITSFTVKAKDGRIHPMPGDDLYTSYLDNKDNNIINIDKTILELRESSKILHRLELAETGQHLVIKNYKPEHHINMGDKIFPVQVAL</sequence>
<gene>
    <name evidence="1" type="ORF">K1T71_001677</name>
</gene>